<dbReference type="Proteomes" id="UP001499959">
    <property type="component" value="Unassembled WGS sequence"/>
</dbReference>
<evidence type="ECO:0000313" key="2">
    <source>
        <dbReference type="Proteomes" id="UP001499959"/>
    </source>
</evidence>
<evidence type="ECO:0008006" key="3">
    <source>
        <dbReference type="Google" id="ProtNLM"/>
    </source>
</evidence>
<evidence type="ECO:0000313" key="1">
    <source>
        <dbReference type="EMBL" id="GAA4800430.1"/>
    </source>
</evidence>
<dbReference type="SUPFAM" id="SSF55486">
    <property type="entry name" value="Metalloproteases ('zincins'), catalytic domain"/>
    <property type="match status" value="1"/>
</dbReference>
<accession>A0ABP9BXP7</accession>
<dbReference type="EMBL" id="BAABJE010000015">
    <property type="protein sequence ID" value="GAA4800430.1"/>
    <property type="molecule type" value="Genomic_DNA"/>
</dbReference>
<name>A0ABP9BXP7_9GAMM</name>
<proteinExistence type="predicted"/>
<reference evidence="2" key="1">
    <citation type="journal article" date="2019" name="Int. J. Syst. Evol. Microbiol.">
        <title>The Global Catalogue of Microorganisms (GCM) 10K type strain sequencing project: providing services to taxonomists for standard genome sequencing and annotation.</title>
        <authorList>
            <consortium name="The Broad Institute Genomics Platform"/>
            <consortium name="The Broad Institute Genome Sequencing Center for Infectious Disease"/>
            <person name="Wu L."/>
            <person name="Ma J."/>
        </authorList>
    </citation>
    <scope>NUCLEOTIDE SEQUENCE [LARGE SCALE GENOMIC DNA]</scope>
    <source>
        <strain evidence="2">JCM 18204</strain>
    </source>
</reference>
<organism evidence="1 2">
    <name type="scientific">Lysobacter hankyongensis</name>
    <dbReference type="NCBI Taxonomy" id="1176535"/>
    <lineage>
        <taxon>Bacteria</taxon>
        <taxon>Pseudomonadati</taxon>
        <taxon>Pseudomonadota</taxon>
        <taxon>Gammaproteobacteria</taxon>
        <taxon>Lysobacterales</taxon>
        <taxon>Lysobacteraceae</taxon>
        <taxon>Lysobacter</taxon>
    </lineage>
</organism>
<keyword evidence="2" id="KW-1185">Reference proteome</keyword>
<sequence>MDIRGIEIAHAIEPIYGKGAQLVATGEHASDWRVRVGQNMHHVDFNRIVALLHGPRFRAVAMGAGRGDWRAIDFDSGQHEILPVVIVASELSRNVDGVRAAIDNLLGNLRITQAWYGHQLNGKSFRFVQGAIVIWSSASANEWDLWAKTTSIPDVIVPNPANPTHVIPNPADQFPAEDNRELLLRRMEGTVGNAFGRRIDTNGTILCVAPYIGRGMAASGAGAINRWHFSAQPPSMTEYNGENFAAKDRARTDAIYSVGHELGHAFGLPHPDTRPDPKDPQSGYSIMGNPTNFFDKAILLNVEKSELMRSPFIR</sequence>
<gene>
    <name evidence="1" type="ORF">GCM10023307_28490</name>
</gene>
<dbReference type="RefSeq" id="WP_345304013.1">
    <property type="nucleotide sequence ID" value="NZ_BAABJE010000015.1"/>
</dbReference>
<comment type="caution">
    <text evidence="1">The sequence shown here is derived from an EMBL/GenBank/DDBJ whole genome shotgun (WGS) entry which is preliminary data.</text>
</comment>
<protein>
    <recommendedName>
        <fullName evidence="3">Peptidase M10 metallopeptidase domain-containing protein</fullName>
    </recommendedName>
</protein>